<comment type="caution">
    <text evidence="8">The sequence shown here is derived from an EMBL/GenBank/DDBJ whole genome shotgun (WGS) entry which is preliminary data.</text>
</comment>
<keyword evidence="3" id="KW-1133">Transmembrane helix</keyword>
<dbReference type="InterPro" id="IPR051909">
    <property type="entry name" value="MFP_Cation_Efflux"/>
</dbReference>
<feature type="transmembrane region" description="Helical" evidence="3">
    <location>
        <begin position="7"/>
        <end position="26"/>
    </location>
</feature>
<dbReference type="Gene3D" id="2.40.50.320">
    <property type="entry name" value="Copper binding periplasmic protein CusF"/>
    <property type="match status" value="1"/>
</dbReference>
<sequence>MKFSSLFKLAFAFIIGVFLTGAFFLWPYGEEDHSIHGESVLGSEERVILYYRHPHNPQVTSETPRKDEMGMDYIPIYADAAGDASASGVRIAPETRQNLGVRTAHVRRGTLSPLVEAVGYVDYDENLLSHVHVRTEGWVERLVVRTAGEGVKKGALLFEFYSPQLVNAQEEYLRILNIGQPAVRQAARERLLALGMGRPTLEALEKDRRVRTLIPVFARQDGVISELGIREGMFVTPAMDIMTLADLSRIWIQVEVFEHQAAQIARGQKALLDMHPVHGGSLEGEVAFIYPALDPRTRALRVRLTFPNPDGRLKPGMFTRARILGEPREDILLIPSASLIRSGNSQRVIVDRGEGRFEALEVETGLITDDEVEILAGLSLGEKVVVSGQFLIDSESSLRGSFLRMQPLEDSPPASGEAVWARGVYKGAGASPGSIHVSHQPIVELGWPAMAMDLDLKEGFELPADIHEGMEIEFALEQVDEVTFRIVDLRSLEVAP</sequence>
<comment type="similarity">
    <text evidence="1">Belongs to the membrane fusion protein (MFP) (TC 8.A.1) family.</text>
</comment>
<dbReference type="Pfam" id="PF11604">
    <property type="entry name" value="CusF_Ec"/>
    <property type="match status" value="1"/>
</dbReference>
<evidence type="ECO:0000256" key="3">
    <source>
        <dbReference type="SAM" id="Phobius"/>
    </source>
</evidence>
<dbReference type="PANTHER" id="PTHR30097">
    <property type="entry name" value="CATION EFFLUX SYSTEM PROTEIN CUSB"/>
    <property type="match status" value="1"/>
</dbReference>
<feature type="domain" description="CusB-like three alpha-helical bundle" evidence="4">
    <location>
        <begin position="165"/>
        <end position="212"/>
    </location>
</feature>
<keyword evidence="9" id="KW-1185">Reference proteome</keyword>
<dbReference type="PANTHER" id="PTHR30097:SF15">
    <property type="entry name" value="CATION EFFLUX SYSTEM PROTEIN CUSB"/>
    <property type="match status" value="1"/>
</dbReference>
<dbReference type="InterPro" id="IPR058627">
    <property type="entry name" value="MdtA-like_C"/>
</dbReference>
<proteinExistence type="inferred from homology"/>
<name>A0ABT3N550_9BACT</name>
<dbReference type="InterPro" id="IPR042230">
    <property type="entry name" value="CusF_sf"/>
</dbReference>
<feature type="domain" description="CusB-like beta-barrel" evidence="6">
    <location>
        <begin position="250"/>
        <end position="324"/>
    </location>
</feature>
<dbReference type="Gene3D" id="2.40.420.20">
    <property type="match status" value="1"/>
</dbReference>
<reference evidence="8 9" key="1">
    <citation type="submission" date="2022-11" db="EMBL/GenBank/DDBJ databases">
        <title>Desulfobotulus tamanensis H1 sp. nov. - anaerobic, alkaliphilic, sulphate reducing bacterium isolated from terrestrial mud volcano.</title>
        <authorList>
            <person name="Frolova A."/>
            <person name="Merkel A.Y."/>
            <person name="Slobodkin A.I."/>
        </authorList>
    </citation>
    <scope>NUCLEOTIDE SEQUENCE [LARGE SCALE GENOMIC DNA]</scope>
    <source>
        <strain evidence="8 9">H1</strain>
    </source>
</reference>
<accession>A0ABT3N550</accession>
<evidence type="ECO:0000313" key="8">
    <source>
        <dbReference type="EMBL" id="MCW7752586.1"/>
    </source>
</evidence>
<dbReference type="SUPFAM" id="SSF111369">
    <property type="entry name" value="HlyD-like secretion proteins"/>
    <property type="match status" value="1"/>
</dbReference>
<evidence type="ECO:0000256" key="2">
    <source>
        <dbReference type="ARBA" id="ARBA00022448"/>
    </source>
</evidence>
<dbReference type="Pfam" id="PF25869">
    <property type="entry name" value="3HB_CusB"/>
    <property type="match status" value="1"/>
</dbReference>
<feature type="domain" description="Multidrug resistance protein MdtA-like C-terminal permuted SH3" evidence="7">
    <location>
        <begin position="331"/>
        <end position="388"/>
    </location>
</feature>
<feature type="domain" description="CusB-like barrel-sandwich hybrid" evidence="5">
    <location>
        <begin position="129"/>
        <end position="244"/>
    </location>
</feature>
<organism evidence="8 9">
    <name type="scientific">Desulfobotulus pelophilus</name>
    <dbReference type="NCBI Taxonomy" id="2823377"/>
    <lineage>
        <taxon>Bacteria</taxon>
        <taxon>Pseudomonadati</taxon>
        <taxon>Thermodesulfobacteriota</taxon>
        <taxon>Desulfobacteria</taxon>
        <taxon>Desulfobacterales</taxon>
        <taxon>Desulfobacteraceae</taxon>
        <taxon>Desulfobotulus</taxon>
    </lineage>
</organism>
<dbReference type="NCBIfam" id="TIGR01730">
    <property type="entry name" value="RND_mfp"/>
    <property type="match status" value="1"/>
</dbReference>
<dbReference type="RefSeq" id="WP_265423453.1">
    <property type="nucleotide sequence ID" value="NZ_JAPFPW010000001.1"/>
</dbReference>
<evidence type="ECO:0000259" key="6">
    <source>
        <dbReference type="Pfam" id="PF25954"/>
    </source>
</evidence>
<keyword evidence="2" id="KW-0813">Transport</keyword>
<evidence type="ECO:0000259" key="7">
    <source>
        <dbReference type="Pfam" id="PF25967"/>
    </source>
</evidence>
<dbReference type="Gene3D" id="2.40.30.170">
    <property type="match status" value="1"/>
</dbReference>
<dbReference type="InterPro" id="IPR058791">
    <property type="entry name" value="3HB_CusB"/>
</dbReference>
<evidence type="ECO:0000313" key="9">
    <source>
        <dbReference type="Proteomes" id="UP001209681"/>
    </source>
</evidence>
<dbReference type="InterPro" id="IPR006143">
    <property type="entry name" value="RND_pump_MFP"/>
</dbReference>
<evidence type="ECO:0000259" key="5">
    <source>
        <dbReference type="Pfam" id="PF25919"/>
    </source>
</evidence>
<dbReference type="InterPro" id="IPR058792">
    <property type="entry name" value="Beta-barrel_RND_2"/>
</dbReference>
<protein>
    <submittedName>
        <fullName evidence="8">Efflux RND transporter periplasmic adaptor subunit</fullName>
    </submittedName>
</protein>
<evidence type="ECO:0000256" key="1">
    <source>
        <dbReference type="ARBA" id="ARBA00009477"/>
    </source>
</evidence>
<dbReference type="Proteomes" id="UP001209681">
    <property type="component" value="Unassembled WGS sequence"/>
</dbReference>
<keyword evidence="3" id="KW-0812">Transmembrane</keyword>
<dbReference type="EMBL" id="JAPFPW010000001">
    <property type="protein sequence ID" value="MCW7752586.1"/>
    <property type="molecule type" value="Genomic_DNA"/>
</dbReference>
<dbReference type="Pfam" id="PF25954">
    <property type="entry name" value="Beta-barrel_RND_2"/>
    <property type="match status" value="1"/>
</dbReference>
<evidence type="ECO:0000259" key="4">
    <source>
        <dbReference type="Pfam" id="PF25869"/>
    </source>
</evidence>
<dbReference type="Gene3D" id="6.10.140.730">
    <property type="match status" value="1"/>
</dbReference>
<dbReference type="InterPro" id="IPR021647">
    <property type="entry name" value="CusF_Ec"/>
</dbReference>
<dbReference type="InterPro" id="IPR058790">
    <property type="entry name" value="BSH_CusB"/>
</dbReference>
<gene>
    <name evidence="8" type="ORF">OOT00_01145</name>
</gene>
<dbReference type="Pfam" id="PF25967">
    <property type="entry name" value="RND-MFP_C"/>
    <property type="match status" value="1"/>
</dbReference>
<keyword evidence="3" id="KW-0472">Membrane</keyword>
<dbReference type="Pfam" id="PF25919">
    <property type="entry name" value="BSH_CusB"/>
    <property type="match status" value="1"/>
</dbReference>